<dbReference type="PANTHER" id="PTHR30537">
    <property type="entry name" value="HTH-TYPE TRANSCRIPTIONAL REGULATOR"/>
    <property type="match status" value="1"/>
</dbReference>
<keyword evidence="4" id="KW-0804">Transcription</keyword>
<dbReference type="Pfam" id="PF03466">
    <property type="entry name" value="LysR_substrate"/>
    <property type="match status" value="1"/>
</dbReference>
<dbReference type="InterPro" id="IPR036388">
    <property type="entry name" value="WH-like_DNA-bd_sf"/>
</dbReference>
<dbReference type="PRINTS" id="PR00039">
    <property type="entry name" value="HTHLYSR"/>
</dbReference>
<evidence type="ECO:0000256" key="1">
    <source>
        <dbReference type="ARBA" id="ARBA00009437"/>
    </source>
</evidence>
<feature type="domain" description="HTH lysR-type" evidence="5">
    <location>
        <begin position="1"/>
        <end position="59"/>
    </location>
</feature>
<dbReference type="InterPro" id="IPR005119">
    <property type="entry name" value="LysR_subst-bd"/>
</dbReference>
<dbReference type="HOGENOM" id="CLU_039613_16_2_6"/>
<keyword evidence="3" id="KW-0238">DNA-binding</keyword>
<dbReference type="PROSITE" id="PS50931">
    <property type="entry name" value="HTH_LYSR"/>
    <property type="match status" value="1"/>
</dbReference>
<reference evidence="6 7" key="1">
    <citation type="journal article" date="2011" name="Stand. Genomic Sci.">
        <title>Complete genome sequence of 'Thioalkalivibrio sulfidophilus' HL-EbGr7.</title>
        <authorList>
            <person name="Muyzer G."/>
            <person name="Sorokin D.Y."/>
            <person name="Mavromatis K."/>
            <person name="Lapidus A."/>
            <person name="Clum A."/>
            <person name="Ivanova N."/>
            <person name="Pati A."/>
            <person name="d'Haeseleer P."/>
            <person name="Woyke T."/>
            <person name="Kyrpides N.C."/>
        </authorList>
    </citation>
    <scope>NUCLEOTIDE SEQUENCE [LARGE SCALE GENOMIC DNA]</scope>
    <source>
        <strain evidence="6 7">HL-EbGR7</strain>
    </source>
</reference>
<evidence type="ECO:0000259" key="5">
    <source>
        <dbReference type="PROSITE" id="PS50931"/>
    </source>
</evidence>
<dbReference type="GO" id="GO:0003700">
    <property type="term" value="F:DNA-binding transcription factor activity"/>
    <property type="evidence" value="ECO:0007669"/>
    <property type="project" value="InterPro"/>
</dbReference>
<dbReference type="STRING" id="396588.Tgr7_0287"/>
<evidence type="ECO:0000313" key="6">
    <source>
        <dbReference type="EMBL" id="ACL71386.1"/>
    </source>
</evidence>
<evidence type="ECO:0000256" key="3">
    <source>
        <dbReference type="ARBA" id="ARBA00023125"/>
    </source>
</evidence>
<dbReference type="CDD" id="cd08422">
    <property type="entry name" value="PBP2_CrgA_like"/>
    <property type="match status" value="1"/>
</dbReference>
<dbReference type="SUPFAM" id="SSF53850">
    <property type="entry name" value="Periplasmic binding protein-like II"/>
    <property type="match status" value="1"/>
</dbReference>
<dbReference type="PANTHER" id="PTHR30537:SF5">
    <property type="entry name" value="HTH-TYPE TRANSCRIPTIONAL ACTIVATOR TTDR-RELATED"/>
    <property type="match status" value="1"/>
</dbReference>
<evidence type="ECO:0000256" key="2">
    <source>
        <dbReference type="ARBA" id="ARBA00023015"/>
    </source>
</evidence>
<comment type="similarity">
    <text evidence="1">Belongs to the LysR transcriptional regulatory family.</text>
</comment>
<organism evidence="6 7">
    <name type="scientific">Thioalkalivibrio sulfidiphilus (strain HL-EbGR7)</name>
    <dbReference type="NCBI Taxonomy" id="396588"/>
    <lineage>
        <taxon>Bacteria</taxon>
        <taxon>Pseudomonadati</taxon>
        <taxon>Pseudomonadota</taxon>
        <taxon>Gammaproteobacteria</taxon>
        <taxon>Chromatiales</taxon>
        <taxon>Ectothiorhodospiraceae</taxon>
        <taxon>Thioalkalivibrio</taxon>
    </lineage>
</organism>
<dbReference type="GO" id="GO:0003677">
    <property type="term" value="F:DNA binding"/>
    <property type="evidence" value="ECO:0007669"/>
    <property type="project" value="UniProtKB-KW"/>
</dbReference>
<dbReference type="RefSeq" id="WP_012636875.1">
    <property type="nucleotide sequence ID" value="NC_011901.1"/>
</dbReference>
<dbReference type="Gene3D" id="3.40.190.290">
    <property type="match status" value="1"/>
</dbReference>
<evidence type="ECO:0000256" key="4">
    <source>
        <dbReference type="ARBA" id="ARBA00023163"/>
    </source>
</evidence>
<dbReference type="OrthoDB" id="8885940at2"/>
<dbReference type="GO" id="GO:0004089">
    <property type="term" value="F:carbonate dehydratase activity"/>
    <property type="evidence" value="ECO:0007669"/>
    <property type="project" value="UniProtKB-EC"/>
</dbReference>
<dbReference type="FunFam" id="1.10.10.10:FF:000001">
    <property type="entry name" value="LysR family transcriptional regulator"/>
    <property type="match status" value="1"/>
</dbReference>
<dbReference type="InterPro" id="IPR036390">
    <property type="entry name" value="WH_DNA-bd_sf"/>
</dbReference>
<keyword evidence="2" id="KW-0805">Transcription regulation</keyword>
<dbReference type="InterPro" id="IPR058163">
    <property type="entry name" value="LysR-type_TF_proteobact-type"/>
</dbReference>
<dbReference type="EC" id="4.2.1.1" evidence="6"/>
<proteinExistence type="inferred from homology"/>
<dbReference type="eggNOG" id="COG0583">
    <property type="taxonomic scope" value="Bacteria"/>
</dbReference>
<evidence type="ECO:0000313" key="7">
    <source>
        <dbReference type="Proteomes" id="UP000002383"/>
    </source>
</evidence>
<dbReference type="Pfam" id="PF00126">
    <property type="entry name" value="HTH_1"/>
    <property type="match status" value="1"/>
</dbReference>
<dbReference type="AlphaFoldDB" id="B8GUA3"/>
<accession>B8GUA3</accession>
<dbReference type="Gene3D" id="1.10.10.10">
    <property type="entry name" value="Winged helix-like DNA-binding domain superfamily/Winged helix DNA-binding domain"/>
    <property type="match status" value="1"/>
</dbReference>
<dbReference type="InterPro" id="IPR000847">
    <property type="entry name" value="LysR_HTH_N"/>
</dbReference>
<dbReference type="KEGG" id="tgr:Tgr7_0287"/>
<name>B8GUA3_THISH</name>
<dbReference type="SUPFAM" id="SSF46785">
    <property type="entry name" value="Winged helix' DNA-binding domain"/>
    <property type="match status" value="1"/>
</dbReference>
<dbReference type="FunFam" id="3.40.190.290:FF:000001">
    <property type="entry name" value="Transcriptional regulator, LysR family"/>
    <property type="match status" value="1"/>
</dbReference>
<keyword evidence="7" id="KW-1185">Reference proteome</keyword>
<sequence length="305" mass="33595">MDRLTGMSTFVEVVNAGGFAAAAQRLGVSRAQVSKAVMRLEAHLGTRLLNRTTRRISLTETGRVYYERCRDILEEIDEIERIAGEQSDRPRGRLTVSAPTSFGILHLQKLIPEYITAYPEVQVSLSLSDRFVDVVAEGFDLAIRIGELEDSSLIARRIAPSRRVFCASPEYLARQGTPKVPQDLAIHACLIYANDLKPDTWTLHGPRGTESVKVNGPVCADNGDILRASALAGLGVTLLPTFIVGPDLASGRLQQVLHAYCPADISIHAVYPSRRYLSAKVRTFVEFLVGRFGNETDRDQFIKAS</sequence>
<protein>
    <submittedName>
        <fullName evidence="6">Carbonate dehydratase</fullName>
        <ecNumber evidence="6">4.2.1.1</ecNumber>
    </submittedName>
</protein>
<keyword evidence="6" id="KW-0456">Lyase</keyword>
<dbReference type="Proteomes" id="UP000002383">
    <property type="component" value="Chromosome"/>
</dbReference>
<dbReference type="EMBL" id="CP001339">
    <property type="protein sequence ID" value="ACL71386.1"/>
    <property type="molecule type" value="Genomic_DNA"/>
</dbReference>
<gene>
    <name evidence="6" type="ordered locus">Tgr7_0287</name>
</gene>